<gene>
    <name evidence="3" type="ORF">NRIC_05210</name>
</gene>
<name>A0A4P5P4P9_9ENTE</name>
<protein>
    <recommendedName>
        <fullName evidence="5">Gram-positive cocci surface proteins LPxTG domain-containing protein</fullName>
    </recommendedName>
</protein>
<evidence type="ECO:0008006" key="5">
    <source>
        <dbReference type="Google" id="ProtNLM"/>
    </source>
</evidence>
<reference evidence="4" key="1">
    <citation type="submission" date="2019-02" db="EMBL/GenBank/DDBJ databases">
        <title>Draft genome sequence of Enterococcus sp. Gos25-1.</title>
        <authorList>
            <person name="Tanaka N."/>
            <person name="Shiwa Y."/>
            <person name="Fujita N."/>
        </authorList>
    </citation>
    <scope>NUCLEOTIDE SEQUENCE [LARGE SCALE GENOMIC DNA]</scope>
    <source>
        <strain evidence="4">Gos25-1</strain>
    </source>
</reference>
<dbReference type="Proteomes" id="UP000290567">
    <property type="component" value="Unassembled WGS sequence"/>
</dbReference>
<dbReference type="EMBL" id="BJCC01000005">
    <property type="protein sequence ID" value="GCF92630.1"/>
    <property type="molecule type" value="Genomic_DNA"/>
</dbReference>
<dbReference type="AlphaFoldDB" id="A0A4P5P4P9"/>
<keyword evidence="4" id="KW-1185">Reference proteome</keyword>
<keyword evidence="1" id="KW-0812">Transmembrane</keyword>
<keyword evidence="1" id="KW-1133">Transmembrane helix</keyword>
<keyword evidence="2" id="KW-0732">Signal</keyword>
<organism evidence="3 4">
    <name type="scientific">Enterococcus florum</name>
    <dbReference type="NCBI Taxonomy" id="2480627"/>
    <lineage>
        <taxon>Bacteria</taxon>
        <taxon>Bacillati</taxon>
        <taxon>Bacillota</taxon>
        <taxon>Bacilli</taxon>
        <taxon>Lactobacillales</taxon>
        <taxon>Enterococcaceae</taxon>
        <taxon>Enterococcus</taxon>
    </lineage>
</organism>
<keyword evidence="1" id="KW-0472">Membrane</keyword>
<comment type="caution">
    <text evidence="3">The sequence shown here is derived from an EMBL/GenBank/DDBJ whole genome shotgun (WGS) entry which is preliminary data.</text>
</comment>
<dbReference type="RefSeq" id="WP_146621134.1">
    <property type="nucleotide sequence ID" value="NZ_BJCC01000005.1"/>
</dbReference>
<dbReference type="OrthoDB" id="2175572at2"/>
<sequence>MKKIAVFLMLFSLGFAQASPIYAETLDTPNAEAPADLITVPMKLKDFPKNMSLNTTKTLAFEDFEGIKLTGTFKAFKNDQIELNEDGELKALAVGTTEFTPEFTLSSEAVDAIKAKYPGKEIAYTDIEKVTLTVKTELSVPLIPEPEKITAKVGEQGKLAIAAFEGVELTGTFAEIKNNEYIKLAKDGSWEALKATKEKIDIAPVITLSAESLAALQAKYPDQNIAHPDTAVSIPVEITEASEETLSVPIEVNETTITAKVGETGKFTLKDFGDIQLTGTFAEITDNDYIKVDKDGSWKALKSGETEITPVATLTKESADALQKANPDKKIIHPDMATVVKVKITQELSVPLNIKPTKIDTTVGATGKLELEEYEGVKLTGTFTAIENNDYIEVASDGTWKALKTGETTIAPVVKLSKESLEALEKKFPDREIVHPERGQEITVKISAAATGTNTGTESNAKKYPATNDTRSNWTAVGLFLVGACGALYVLKRKKSNI</sequence>
<evidence type="ECO:0000256" key="2">
    <source>
        <dbReference type="SAM" id="SignalP"/>
    </source>
</evidence>
<feature type="transmembrane region" description="Helical" evidence="1">
    <location>
        <begin position="474"/>
        <end position="491"/>
    </location>
</feature>
<evidence type="ECO:0000313" key="4">
    <source>
        <dbReference type="Proteomes" id="UP000290567"/>
    </source>
</evidence>
<accession>A0A4P5P4P9</accession>
<feature type="signal peptide" evidence="2">
    <location>
        <begin position="1"/>
        <end position="18"/>
    </location>
</feature>
<proteinExistence type="predicted"/>
<feature type="chain" id="PRO_5039303733" description="Gram-positive cocci surface proteins LPxTG domain-containing protein" evidence="2">
    <location>
        <begin position="19"/>
        <end position="498"/>
    </location>
</feature>
<evidence type="ECO:0000256" key="1">
    <source>
        <dbReference type="SAM" id="Phobius"/>
    </source>
</evidence>
<evidence type="ECO:0000313" key="3">
    <source>
        <dbReference type="EMBL" id="GCF92630.1"/>
    </source>
</evidence>